<reference evidence="2" key="1">
    <citation type="journal article" date="2019" name="Int. J. Syst. Evol. Microbiol.">
        <title>The Global Catalogue of Microorganisms (GCM) 10K type strain sequencing project: providing services to taxonomists for standard genome sequencing and annotation.</title>
        <authorList>
            <consortium name="The Broad Institute Genomics Platform"/>
            <consortium name="The Broad Institute Genome Sequencing Center for Infectious Disease"/>
            <person name="Wu L."/>
            <person name="Ma J."/>
        </authorList>
    </citation>
    <scope>NUCLEOTIDE SEQUENCE [LARGE SCALE GENOMIC DNA]</scope>
    <source>
        <strain evidence="2">CCM 7427</strain>
    </source>
</reference>
<evidence type="ECO:0000313" key="1">
    <source>
        <dbReference type="EMBL" id="MFD2646598.1"/>
    </source>
</evidence>
<gene>
    <name evidence="1" type="ORF">ACFSX5_02180</name>
</gene>
<dbReference type="Proteomes" id="UP001597521">
    <property type="component" value="Unassembled WGS sequence"/>
</dbReference>
<proteinExistence type="predicted"/>
<name>A0ABW5QFU6_9HYPH</name>
<dbReference type="SUPFAM" id="SSF55961">
    <property type="entry name" value="Bet v1-like"/>
    <property type="match status" value="1"/>
</dbReference>
<keyword evidence="2" id="KW-1185">Reference proteome</keyword>
<evidence type="ECO:0000313" key="2">
    <source>
        <dbReference type="Proteomes" id="UP001597521"/>
    </source>
</evidence>
<dbReference type="EMBL" id="JBHUNP010000001">
    <property type="protein sequence ID" value="MFD2646598.1"/>
    <property type="molecule type" value="Genomic_DNA"/>
</dbReference>
<organism evidence="1 2">
    <name type="scientific">Devosia albogilva</name>
    <dbReference type="NCBI Taxonomy" id="429726"/>
    <lineage>
        <taxon>Bacteria</taxon>
        <taxon>Pseudomonadati</taxon>
        <taxon>Pseudomonadota</taxon>
        <taxon>Alphaproteobacteria</taxon>
        <taxon>Hyphomicrobiales</taxon>
        <taxon>Devosiaceae</taxon>
        <taxon>Devosia</taxon>
    </lineage>
</organism>
<accession>A0ABW5QFU6</accession>
<sequence>MPTLRSSTLGISIERAWQEVYAYAADPANMPQWAAGLGNGFERDGDDWLFRDLGGNPARVRFTPPNPYGVLDHDVFPAGQDPVHVAMRVMPNGDGAEVTFLLIETPGMSNADYQRDAAAVMKDLQTLKAILEG</sequence>
<dbReference type="CDD" id="cd07812">
    <property type="entry name" value="SRPBCC"/>
    <property type="match status" value="1"/>
</dbReference>
<dbReference type="InterPro" id="IPR023393">
    <property type="entry name" value="START-like_dom_sf"/>
</dbReference>
<comment type="caution">
    <text evidence="1">The sequence shown here is derived from an EMBL/GenBank/DDBJ whole genome shotgun (WGS) entry which is preliminary data.</text>
</comment>
<dbReference type="RefSeq" id="WP_386831348.1">
    <property type="nucleotide sequence ID" value="NZ_JBHUNP010000001.1"/>
</dbReference>
<protein>
    <submittedName>
        <fullName evidence="1">SRPBCC family protein</fullName>
    </submittedName>
</protein>
<dbReference type="Gene3D" id="3.30.530.20">
    <property type="match status" value="1"/>
</dbReference>